<evidence type="ECO:0000256" key="5">
    <source>
        <dbReference type="ARBA" id="ARBA00023136"/>
    </source>
</evidence>
<sequence>MVKHTKKLLVQSLKIAFSAAIIFWLIQSGKLNFSALKNLLTPWAAVTALSLVALNIFFASERWRILIRSQGLPARSWPVFKLTLIGAFFNFAMPGGVGGDVIKAYYFTRENPGSKVVAVTSVLMDRVLGLFAMILLALLVMFYDLNHIVQTPALLTLFYFICGLFVAFLIALSMIFSVKLYDSGAVKKGIAMLPLSEKFLKLYESMHLYGKDGKRFIAVILMSLVSQACSIAFLYLAGRMAGFDEVSARTYFLVAPLGFMATAIPISPAGVGVGQAAFYFLFNLYVGKQIELGPTVITAFQVGTFVISLSGAFFYLRRKDRVETKEIEQET</sequence>
<accession>A0A150WGE3</accession>
<gene>
    <name evidence="7" type="ORF">AZI85_06970</name>
</gene>
<keyword evidence="3 6" id="KW-0812">Transmembrane</keyword>
<dbReference type="Pfam" id="PF03706">
    <property type="entry name" value="LPG_synthase_TM"/>
    <property type="match status" value="1"/>
</dbReference>
<dbReference type="AlphaFoldDB" id="A0A150WGE3"/>
<feature type="transmembrane region" description="Helical" evidence="6">
    <location>
        <begin position="7"/>
        <end position="27"/>
    </location>
</feature>
<evidence type="ECO:0000256" key="4">
    <source>
        <dbReference type="ARBA" id="ARBA00022989"/>
    </source>
</evidence>
<dbReference type="EMBL" id="LUKF01000016">
    <property type="protein sequence ID" value="KYG61945.1"/>
    <property type="molecule type" value="Genomic_DNA"/>
</dbReference>
<feature type="transmembrane region" description="Helical" evidence="6">
    <location>
        <begin position="250"/>
        <end position="282"/>
    </location>
</feature>
<evidence type="ECO:0000256" key="2">
    <source>
        <dbReference type="ARBA" id="ARBA00022475"/>
    </source>
</evidence>
<dbReference type="OrthoDB" id="8902688at2"/>
<dbReference type="Proteomes" id="UP000075391">
    <property type="component" value="Unassembled WGS sequence"/>
</dbReference>
<feature type="transmembrane region" description="Helical" evidence="6">
    <location>
        <begin position="79"/>
        <end position="107"/>
    </location>
</feature>
<feature type="transmembrane region" description="Helical" evidence="6">
    <location>
        <begin position="39"/>
        <end position="58"/>
    </location>
</feature>
<dbReference type="RefSeq" id="WP_063244089.1">
    <property type="nucleotide sequence ID" value="NZ_LUKF01000016.1"/>
</dbReference>
<evidence type="ECO:0000313" key="7">
    <source>
        <dbReference type="EMBL" id="KYG61945.1"/>
    </source>
</evidence>
<feature type="transmembrane region" description="Helical" evidence="6">
    <location>
        <begin position="127"/>
        <end position="145"/>
    </location>
</feature>
<dbReference type="GO" id="GO:0005886">
    <property type="term" value="C:plasma membrane"/>
    <property type="evidence" value="ECO:0007669"/>
    <property type="project" value="UniProtKB-SubCell"/>
</dbReference>
<comment type="subcellular location">
    <subcellularLocation>
        <location evidence="1">Cell membrane</location>
        <topology evidence="1">Multi-pass membrane protein</topology>
    </subcellularLocation>
</comment>
<dbReference type="InterPro" id="IPR022791">
    <property type="entry name" value="L-PG_synthase/AglD"/>
</dbReference>
<keyword evidence="5 6" id="KW-0472">Membrane</keyword>
<dbReference type="NCBIfam" id="TIGR00374">
    <property type="entry name" value="flippase-like domain"/>
    <property type="match status" value="1"/>
</dbReference>
<feature type="transmembrane region" description="Helical" evidence="6">
    <location>
        <begin position="216"/>
        <end position="238"/>
    </location>
</feature>
<feature type="transmembrane region" description="Helical" evidence="6">
    <location>
        <begin position="294"/>
        <end position="316"/>
    </location>
</feature>
<organism evidence="7 8">
    <name type="scientific">Bdellovibrio bacteriovorus</name>
    <dbReference type="NCBI Taxonomy" id="959"/>
    <lineage>
        <taxon>Bacteria</taxon>
        <taxon>Pseudomonadati</taxon>
        <taxon>Bdellovibrionota</taxon>
        <taxon>Bdellovibrionia</taxon>
        <taxon>Bdellovibrionales</taxon>
        <taxon>Pseudobdellovibrionaceae</taxon>
        <taxon>Bdellovibrio</taxon>
    </lineage>
</organism>
<evidence type="ECO:0000313" key="8">
    <source>
        <dbReference type="Proteomes" id="UP000075391"/>
    </source>
</evidence>
<evidence type="ECO:0000256" key="3">
    <source>
        <dbReference type="ARBA" id="ARBA00022692"/>
    </source>
</evidence>
<evidence type="ECO:0000256" key="1">
    <source>
        <dbReference type="ARBA" id="ARBA00004651"/>
    </source>
</evidence>
<keyword evidence="4 6" id="KW-1133">Transmembrane helix</keyword>
<evidence type="ECO:0000256" key="6">
    <source>
        <dbReference type="SAM" id="Phobius"/>
    </source>
</evidence>
<name>A0A150WGE3_BDEBC</name>
<comment type="caution">
    <text evidence="7">The sequence shown here is derived from an EMBL/GenBank/DDBJ whole genome shotgun (WGS) entry which is preliminary data.</text>
</comment>
<dbReference type="PANTHER" id="PTHR40277:SF1">
    <property type="entry name" value="BLL5419 PROTEIN"/>
    <property type="match status" value="1"/>
</dbReference>
<proteinExistence type="predicted"/>
<feature type="transmembrane region" description="Helical" evidence="6">
    <location>
        <begin position="157"/>
        <end position="178"/>
    </location>
</feature>
<reference evidence="7 8" key="1">
    <citation type="submission" date="2016-03" db="EMBL/GenBank/DDBJ databases">
        <authorList>
            <person name="Ploux O."/>
        </authorList>
    </citation>
    <scope>NUCLEOTIDE SEQUENCE [LARGE SCALE GENOMIC DNA]</scope>
    <source>
        <strain evidence="7 8">BER2</strain>
    </source>
</reference>
<protein>
    <submittedName>
        <fullName evidence="7">TIGR00374 family protein</fullName>
    </submittedName>
</protein>
<keyword evidence="2" id="KW-1003">Cell membrane</keyword>
<dbReference type="PANTHER" id="PTHR40277">
    <property type="entry name" value="BLL5419 PROTEIN"/>
    <property type="match status" value="1"/>
</dbReference>